<organism evidence="10 11">
    <name type="scientific">Subtercola vilae</name>
    <dbReference type="NCBI Taxonomy" id="2056433"/>
    <lineage>
        <taxon>Bacteria</taxon>
        <taxon>Bacillati</taxon>
        <taxon>Actinomycetota</taxon>
        <taxon>Actinomycetes</taxon>
        <taxon>Micrococcales</taxon>
        <taxon>Microbacteriaceae</taxon>
        <taxon>Subtercola</taxon>
    </lineage>
</organism>
<dbReference type="Pfam" id="PF00528">
    <property type="entry name" value="BPD_transp_1"/>
    <property type="match status" value="1"/>
</dbReference>
<feature type="transmembrane region" description="Helical" evidence="7">
    <location>
        <begin position="129"/>
        <end position="151"/>
    </location>
</feature>
<dbReference type="SUPFAM" id="SSF161098">
    <property type="entry name" value="MetI-like"/>
    <property type="match status" value="1"/>
</dbReference>
<keyword evidence="4 7" id="KW-0812">Transmembrane</keyword>
<dbReference type="GO" id="GO:0055085">
    <property type="term" value="P:transmembrane transport"/>
    <property type="evidence" value="ECO:0007669"/>
    <property type="project" value="InterPro"/>
</dbReference>
<dbReference type="PROSITE" id="PS50928">
    <property type="entry name" value="ABC_TM1"/>
    <property type="match status" value="1"/>
</dbReference>
<dbReference type="EMBL" id="QYRT01000037">
    <property type="protein sequence ID" value="TIH33089.1"/>
    <property type="molecule type" value="Genomic_DNA"/>
</dbReference>
<gene>
    <name evidence="10" type="ORF">D4765_15225</name>
</gene>
<name>A0A4T2BQ11_9MICO</name>
<evidence type="ECO:0000256" key="6">
    <source>
        <dbReference type="ARBA" id="ARBA00023136"/>
    </source>
</evidence>
<keyword evidence="3" id="KW-1003">Cell membrane</keyword>
<feature type="domain" description="ABC transmembrane type-1" evidence="9">
    <location>
        <begin position="92"/>
        <end position="285"/>
    </location>
</feature>
<keyword evidence="11" id="KW-1185">Reference proteome</keyword>
<comment type="similarity">
    <text evidence="7">Belongs to the binding-protein-dependent transport system permease family.</text>
</comment>
<keyword evidence="5 7" id="KW-1133">Transmembrane helix</keyword>
<evidence type="ECO:0000256" key="7">
    <source>
        <dbReference type="RuleBase" id="RU363032"/>
    </source>
</evidence>
<feature type="transmembrane region" description="Helical" evidence="7">
    <location>
        <begin position="264"/>
        <end position="284"/>
    </location>
</feature>
<dbReference type="InterPro" id="IPR035906">
    <property type="entry name" value="MetI-like_sf"/>
</dbReference>
<evidence type="ECO:0000313" key="11">
    <source>
        <dbReference type="Proteomes" id="UP000306192"/>
    </source>
</evidence>
<evidence type="ECO:0000256" key="2">
    <source>
        <dbReference type="ARBA" id="ARBA00022448"/>
    </source>
</evidence>
<dbReference type="PANTHER" id="PTHR43744:SF12">
    <property type="entry name" value="ABC TRANSPORTER PERMEASE PROTEIN MG189-RELATED"/>
    <property type="match status" value="1"/>
</dbReference>
<dbReference type="OrthoDB" id="3521657at2"/>
<feature type="region of interest" description="Disordered" evidence="8">
    <location>
        <begin position="1"/>
        <end position="22"/>
    </location>
</feature>
<comment type="subcellular location">
    <subcellularLocation>
        <location evidence="1 7">Cell membrane</location>
        <topology evidence="1 7">Multi-pass membrane protein</topology>
    </subcellularLocation>
</comment>
<evidence type="ECO:0000256" key="3">
    <source>
        <dbReference type="ARBA" id="ARBA00022475"/>
    </source>
</evidence>
<protein>
    <submittedName>
        <fullName evidence="10">Carbohydrate ABC transporter permease</fullName>
    </submittedName>
</protein>
<evidence type="ECO:0000256" key="1">
    <source>
        <dbReference type="ARBA" id="ARBA00004651"/>
    </source>
</evidence>
<dbReference type="GO" id="GO:0005886">
    <property type="term" value="C:plasma membrane"/>
    <property type="evidence" value="ECO:0007669"/>
    <property type="project" value="UniProtKB-SubCell"/>
</dbReference>
<evidence type="ECO:0000313" key="10">
    <source>
        <dbReference type="EMBL" id="TIH33089.1"/>
    </source>
</evidence>
<evidence type="ECO:0000256" key="4">
    <source>
        <dbReference type="ARBA" id="ARBA00022692"/>
    </source>
</evidence>
<dbReference type="Proteomes" id="UP000306192">
    <property type="component" value="Unassembled WGS sequence"/>
</dbReference>
<dbReference type="AlphaFoldDB" id="A0A4T2BQ11"/>
<feature type="transmembrane region" description="Helical" evidence="7">
    <location>
        <begin position="163"/>
        <end position="185"/>
    </location>
</feature>
<keyword evidence="6 7" id="KW-0472">Membrane</keyword>
<accession>A0A4T2BQ11</accession>
<proteinExistence type="inferred from homology"/>
<reference evidence="10 11" key="1">
    <citation type="journal article" date="2019" name="Microorganisms">
        <title>Systematic Affiliation and Genome Analysis of Subtercola vilae DB165(T) with Particular Emphasis on Cold Adaptation of an Isolate from a High-Altitude Cold Volcano Lake.</title>
        <authorList>
            <person name="Villalobos A.S."/>
            <person name="Wiese J."/>
            <person name="Imhoff J.F."/>
            <person name="Dorador C."/>
            <person name="Keller A."/>
            <person name="Hentschel U."/>
        </authorList>
    </citation>
    <scope>NUCLEOTIDE SEQUENCE [LARGE SCALE GENOMIC DNA]</scope>
    <source>
        <strain evidence="10 11">DB165</strain>
    </source>
</reference>
<evidence type="ECO:0000256" key="8">
    <source>
        <dbReference type="SAM" id="MobiDB-lite"/>
    </source>
</evidence>
<feature type="transmembrane region" description="Helical" evidence="7">
    <location>
        <begin position="206"/>
        <end position="225"/>
    </location>
</feature>
<dbReference type="Gene3D" id="1.10.3720.10">
    <property type="entry name" value="MetI-like"/>
    <property type="match status" value="1"/>
</dbReference>
<evidence type="ECO:0000259" key="9">
    <source>
        <dbReference type="PROSITE" id="PS50928"/>
    </source>
</evidence>
<evidence type="ECO:0000256" key="5">
    <source>
        <dbReference type="ARBA" id="ARBA00022989"/>
    </source>
</evidence>
<comment type="caution">
    <text evidence="10">The sequence shown here is derived from an EMBL/GenBank/DDBJ whole genome shotgun (WGS) entry which is preliminary data.</text>
</comment>
<feature type="transmembrane region" description="Helical" evidence="7">
    <location>
        <begin position="28"/>
        <end position="53"/>
    </location>
</feature>
<dbReference type="InterPro" id="IPR000515">
    <property type="entry name" value="MetI-like"/>
</dbReference>
<feature type="compositionally biased region" description="Low complexity" evidence="8">
    <location>
        <begin position="1"/>
        <end position="20"/>
    </location>
</feature>
<feature type="transmembrane region" description="Helical" evidence="7">
    <location>
        <begin position="88"/>
        <end position="117"/>
    </location>
</feature>
<sequence>MMAIAAPARTTPTTRLASAPRGRKRNRVLPNIPAGITATIWLLIAIVPIYYVVITSLKNQTNFFSGNALLPPASPTLDNYALVLQNNFLAYFANSLIVTLVSVAFAVAFALMAAFAIVRGSLTSRRLRLSFSVFLLGLAIPLQAVIIPIYLMITRAGLYDSLIALILPSVAFSLPLSIIILVNFLRDIPNELYEAMRVDGASNWKMLTTMVLPLARPALTTVAIYDGLNVWNGFIFPLVLTQSPDKRVLPLALWSFQGEFTSNIPAVLAAVVLSTLPILALYIFGRRQLLAGLTAGFGK</sequence>
<keyword evidence="2 7" id="KW-0813">Transport</keyword>
<dbReference type="CDD" id="cd06261">
    <property type="entry name" value="TM_PBP2"/>
    <property type="match status" value="1"/>
</dbReference>
<dbReference type="PANTHER" id="PTHR43744">
    <property type="entry name" value="ABC TRANSPORTER PERMEASE PROTEIN MG189-RELATED-RELATED"/>
    <property type="match status" value="1"/>
</dbReference>